<evidence type="ECO:0000313" key="12">
    <source>
        <dbReference type="Proteomes" id="UP000019918"/>
    </source>
</evidence>
<evidence type="ECO:0000256" key="7">
    <source>
        <dbReference type="ARBA" id="ARBA00023125"/>
    </source>
</evidence>
<evidence type="ECO:0000256" key="9">
    <source>
        <dbReference type="ARBA" id="ARBA00025375"/>
    </source>
</evidence>
<evidence type="ECO:0000313" key="11">
    <source>
        <dbReference type="EMBL" id="EXU74397.1"/>
    </source>
</evidence>
<keyword evidence="12" id="KW-1185">Reference proteome</keyword>
<evidence type="ECO:0000256" key="6">
    <source>
        <dbReference type="ARBA" id="ARBA00023015"/>
    </source>
</evidence>
<comment type="similarity">
    <text evidence="2 10">Belongs to the TrpR family.</text>
</comment>
<evidence type="ECO:0000256" key="10">
    <source>
        <dbReference type="HAMAP-Rule" id="MF_00475"/>
    </source>
</evidence>
<evidence type="ECO:0000256" key="3">
    <source>
        <dbReference type="ARBA" id="ARBA00020177"/>
    </source>
</evidence>
<evidence type="ECO:0000256" key="5">
    <source>
        <dbReference type="ARBA" id="ARBA00022491"/>
    </source>
</evidence>
<dbReference type="GO" id="GO:0003700">
    <property type="term" value="F:DNA-binding transcription factor activity"/>
    <property type="evidence" value="ECO:0007669"/>
    <property type="project" value="UniProtKB-UniRule"/>
</dbReference>
<feature type="DNA-binding region" evidence="10">
    <location>
        <begin position="66"/>
        <end position="89"/>
    </location>
</feature>
<evidence type="ECO:0000256" key="8">
    <source>
        <dbReference type="ARBA" id="ARBA00023163"/>
    </source>
</evidence>
<protein>
    <recommendedName>
        <fullName evidence="3 10">Trp operon repressor</fullName>
    </recommendedName>
</protein>
<dbReference type="InterPro" id="IPR010921">
    <property type="entry name" value="Trp_repressor/repl_initiator"/>
</dbReference>
<sequence>MSESSAPVTTEPHNEEWQRFVALLQHACLNDLHLPLLQLMTTPDEREALGTRLRIVEELMRGELSQRELKNDLGVGIATITRGSNSLKSAPPPLKAWLAAQLLDGSGQD</sequence>
<comment type="subcellular location">
    <subcellularLocation>
        <location evidence="1 10">Cytoplasm</location>
    </subcellularLocation>
</comment>
<gene>
    <name evidence="10" type="primary">trpR</name>
    <name evidence="11" type="ORF">BG55_17430</name>
</gene>
<proteinExistence type="inferred from homology"/>
<dbReference type="InterPro" id="IPR038116">
    <property type="entry name" value="TrpR-like_sf"/>
</dbReference>
<keyword evidence="8 10" id="KW-0804">Transcription</keyword>
<dbReference type="OrthoDB" id="5704033at2"/>
<keyword evidence="4 10" id="KW-0963">Cytoplasm</keyword>
<evidence type="ECO:0000256" key="2">
    <source>
        <dbReference type="ARBA" id="ARBA00007027"/>
    </source>
</evidence>
<dbReference type="EMBL" id="JFHN01000062">
    <property type="protein sequence ID" value="EXU74397.1"/>
    <property type="molecule type" value="Genomic_DNA"/>
</dbReference>
<dbReference type="GO" id="GO:0045892">
    <property type="term" value="P:negative regulation of DNA-templated transcription"/>
    <property type="evidence" value="ECO:0007669"/>
    <property type="project" value="UniProtKB-UniRule"/>
</dbReference>
<keyword evidence="5 10" id="KW-0678">Repressor</keyword>
<dbReference type="NCBIfam" id="TIGR01321">
    <property type="entry name" value="TrpR"/>
    <property type="match status" value="1"/>
</dbReference>
<dbReference type="GO" id="GO:0005737">
    <property type="term" value="C:cytoplasm"/>
    <property type="evidence" value="ECO:0007669"/>
    <property type="project" value="UniProtKB-SubCell"/>
</dbReference>
<dbReference type="PANTHER" id="PTHR38025:SF1">
    <property type="entry name" value="TRP OPERON REPRESSOR"/>
    <property type="match status" value="1"/>
</dbReference>
<reference evidence="11 12" key="1">
    <citation type="submission" date="2014-02" db="EMBL/GenBank/DDBJ databases">
        <title>Draft genome of Erwinia mallotivora strain BT-MARDI, a papaya dieback pathogen.</title>
        <authorList>
            <person name="Redzuan R."/>
            <person name="Abu Bakar N."/>
            <person name="Badrun R."/>
            <person name="Mohd Raih M.F."/>
            <person name="Rozano L."/>
            <person name="Mat Amin N."/>
        </authorList>
    </citation>
    <scope>NUCLEOTIDE SEQUENCE [LARGE SCALE GENOMIC DNA]</scope>
    <source>
        <strain evidence="11 12">BT-MARDI</strain>
    </source>
</reference>
<dbReference type="InterPro" id="IPR013335">
    <property type="entry name" value="Trp_repress_bac"/>
</dbReference>
<dbReference type="PANTHER" id="PTHR38025">
    <property type="entry name" value="TRP OPERON REPRESSOR"/>
    <property type="match status" value="1"/>
</dbReference>
<dbReference type="PATRIC" id="fig|69222.5.peg.3551"/>
<dbReference type="PIRSF" id="PIRSF003196">
    <property type="entry name" value="Trp_repressor"/>
    <property type="match status" value="1"/>
</dbReference>
<comment type="subunit">
    <text evidence="10">Homodimer.</text>
</comment>
<name>A0A014PU72_9GAMM</name>
<dbReference type="Gene3D" id="1.10.1270.10">
    <property type="entry name" value="TrpR-like"/>
    <property type="match status" value="1"/>
</dbReference>
<evidence type="ECO:0000256" key="1">
    <source>
        <dbReference type="ARBA" id="ARBA00004496"/>
    </source>
</evidence>
<dbReference type="Pfam" id="PF01371">
    <property type="entry name" value="Trp_repressor"/>
    <property type="match status" value="1"/>
</dbReference>
<dbReference type="SUPFAM" id="SSF48295">
    <property type="entry name" value="TrpR-like"/>
    <property type="match status" value="1"/>
</dbReference>
<accession>A0A014PU72</accession>
<dbReference type="GO" id="GO:0043565">
    <property type="term" value="F:sequence-specific DNA binding"/>
    <property type="evidence" value="ECO:0007669"/>
    <property type="project" value="UniProtKB-UniRule"/>
</dbReference>
<dbReference type="STRING" id="69222.BG55_17430"/>
<evidence type="ECO:0000256" key="4">
    <source>
        <dbReference type="ARBA" id="ARBA00022490"/>
    </source>
</evidence>
<comment type="function">
    <text evidence="9 10">This protein is an aporepressor. When complexed with L-tryptophan it binds the operator region of the trp operon (5'-ACTAGT-'3') and prevents the initiation of transcription. The complex also regulates trp repressor biosynthesis by binding to its regulatory region.</text>
</comment>
<dbReference type="FunFam" id="1.10.1270.10:FF:000001">
    <property type="entry name" value="Trp operon repressor"/>
    <property type="match status" value="1"/>
</dbReference>
<keyword evidence="6 10" id="KW-0805">Transcription regulation</keyword>
<keyword evidence="7 10" id="KW-0238">DNA-binding</keyword>
<dbReference type="AlphaFoldDB" id="A0A014PU72"/>
<dbReference type="HAMAP" id="MF_00475">
    <property type="entry name" value="Trp_repressor"/>
    <property type="match status" value="1"/>
</dbReference>
<dbReference type="InterPro" id="IPR000831">
    <property type="entry name" value="Trp_repress"/>
</dbReference>
<organism evidence="11 12">
    <name type="scientific">Erwinia mallotivora</name>
    <dbReference type="NCBI Taxonomy" id="69222"/>
    <lineage>
        <taxon>Bacteria</taxon>
        <taxon>Pseudomonadati</taxon>
        <taxon>Pseudomonadota</taxon>
        <taxon>Gammaproteobacteria</taxon>
        <taxon>Enterobacterales</taxon>
        <taxon>Erwiniaceae</taxon>
        <taxon>Erwinia</taxon>
    </lineage>
</organism>
<dbReference type="RefSeq" id="WP_034939698.1">
    <property type="nucleotide sequence ID" value="NZ_JFHN01000062.1"/>
</dbReference>
<dbReference type="Proteomes" id="UP000019918">
    <property type="component" value="Unassembled WGS sequence"/>
</dbReference>
<comment type="caution">
    <text evidence="11">The sequence shown here is derived from an EMBL/GenBank/DDBJ whole genome shotgun (WGS) entry which is preliminary data.</text>
</comment>